<keyword evidence="6" id="KW-1133">Transmembrane helix</keyword>
<dbReference type="GO" id="GO:0003677">
    <property type="term" value="F:DNA binding"/>
    <property type="evidence" value="ECO:0007669"/>
    <property type="project" value="InterPro"/>
</dbReference>
<keyword evidence="4 5" id="KW-0067">ATP-binding</keyword>
<reference evidence="8 9" key="1">
    <citation type="submission" date="2016-10" db="EMBL/GenBank/DDBJ databases">
        <authorList>
            <person name="de Groot N.N."/>
        </authorList>
    </citation>
    <scope>NUCLEOTIDE SEQUENCE [LARGE SCALE GENOMIC DNA]</scope>
    <source>
        <strain evidence="8 9">47C3B</strain>
    </source>
</reference>
<evidence type="ECO:0000256" key="3">
    <source>
        <dbReference type="ARBA" id="ARBA00022806"/>
    </source>
</evidence>
<sequence>MSRKSQIHIAAVIKVVLLCVSVIGIWYVYKNWVIRKKDKLRMLELRERFTQANDKITRLFNFEKYFSFREEQHFFNEFKDLRKKIPSDINRLDLAEDFSVIIQNFVNTYDDATLVREQYNNQFIKKEAAAFAYLFNQLEDYPLSEDQIEAIVRDEDNNLVIAGAGTGKTTTISGKVAYLLEKGLAKPEELLIISFTKNAVNEMYERCLKFCKHIPDANNLDVRTFNSFGYLVRRHCSETELHLAFDGDDQAAKAFLQETFDKMFLTDADFQKKAVNFIAFFNRPERDEFEFETRNAFLKHEQSFKNITLDGNKVNSKEEMEIGNFFCLHGLNYEYQKHYPLQPEDRQADYSSYHPDFYLTDHEIWHEHFGINRDGSVPSWFKTKPPYPTGKDYYQAGIKWKEQIHAKYGQTH</sequence>
<feature type="domain" description="UvrD-like helicase ATP-binding" evidence="7">
    <location>
        <begin position="141"/>
        <end position="412"/>
    </location>
</feature>
<evidence type="ECO:0000256" key="5">
    <source>
        <dbReference type="PROSITE-ProRule" id="PRU00560"/>
    </source>
</evidence>
<dbReference type="InterPro" id="IPR000212">
    <property type="entry name" value="DNA_helicase_UvrD/REP"/>
</dbReference>
<dbReference type="PANTHER" id="PTHR11070">
    <property type="entry name" value="UVRD / RECB / PCRA DNA HELICASE FAMILY MEMBER"/>
    <property type="match status" value="1"/>
</dbReference>
<keyword evidence="1 5" id="KW-0547">Nucleotide-binding</keyword>
<keyword evidence="6" id="KW-0812">Transmembrane</keyword>
<feature type="binding site" evidence="5">
    <location>
        <begin position="162"/>
        <end position="169"/>
    </location>
    <ligand>
        <name>ATP</name>
        <dbReference type="ChEBI" id="CHEBI:30616"/>
    </ligand>
</feature>
<dbReference type="InterPro" id="IPR014016">
    <property type="entry name" value="UvrD-like_ATP-bd"/>
</dbReference>
<protein>
    <submittedName>
        <fullName evidence="8">DNA helicase-4</fullName>
    </submittedName>
</protein>
<dbReference type="STRING" id="1391627.SAMN05216464_11383"/>
<evidence type="ECO:0000256" key="4">
    <source>
        <dbReference type="ARBA" id="ARBA00022840"/>
    </source>
</evidence>
<dbReference type="GO" id="GO:0003678">
    <property type="term" value="F:DNA helicase activity"/>
    <property type="evidence" value="ECO:0007669"/>
    <property type="project" value="InterPro"/>
</dbReference>
<organism evidence="8 9">
    <name type="scientific">Mucilaginibacter pineti</name>
    <dbReference type="NCBI Taxonomy" id="1391627"/>
    <lineage>
        <taxon>Bacteria</taxon>
        <taxon>Pseudomonadati</taxon>
        <taxon>Bacteroidota</taxon>
        <taxon>Sphingobacteriia</taxon>
        <taxon>Sphingobacteriales</taxon>
        <taxon>Sphingobacteriaceae</taxon>
        <taxon>Mucilaginibacter</taxon>
    </lineage>
</organism>
<proteinExistence type="predicted"/>
<dbReference type="OrthoDB" id="9809039at2"/>
<evidence type="ECO:0000256" key="6">
    <source>
        <dbReference type="SAM" id="Phobius"/>
    </source>
</evidence>
<dbReference type="Pfam" id="PF00580">
    <property type="entry name" value="UvrD-helicase"/>
    <property type="match status" value="1"/>
</dbReference>
<dbReference type="InterPro" id="IPR027417">
    <property type="entry name" value="P-loop_NTPase"/>
</dbReference>
<evidence type="ECO:0000256" key="1">
    <source>
        <dbReference type="ARBA" id="ARBA00022741"/>
    </source>
</evidence>
<evidence type="ECO:0000256" key="2">
    <source>
        <dbReference type="ARBA" id="ARBA00022801"/>
    </source>
</evidence>
<evidence type="ECO:0000313" key="8">
    <source>
        <dbReference type="EMBL" id="SDF13753.1"/>
    </source>
</evidence>
<dbReference type="GO" id="GO:0016787">
    <property type="term" value="F:hydrolase activity"/>
    <property type="evidence" value="ECO:0007669"/>
    <property type="project" value="UniProtKB-UniRule"/>
</dbReference>
<keyword evidence="3 5" id="KW-0347">Helicase</keyword>
<dbReference type="AlphaFoldDB" id="A0A1G7IM83"/>
<evidence type="ECO:0000259" key="7">
    <source>
        <dbReference type="PROSITE" id="PS51198"/>
    </source>
</evidence>
<dbReference type="PROSITE" id="PS51198">
    <property type="entry name" value="UVRD_HELICASE_ATP_BIND"/>
    <property type="match status" value="1"/>
</dbReference>
<dbReference type="GO" id="GO:0005524">
    <property type="term" value="F:ATP binding"/>
    <property type="evidence" value="ECO:0007669"/>
    <property type="project" value="UniProtKB-UniRule"/>
</dbReference>
<keyword evidence="6" id="KW-0472">Membrane</keyword>
<evidence type="ECO:0000313" key="9">
    <source>
        <dbReference type="Proteomes" id="UP000199072"/>
    </source>
</evidence>
<keyword evidence="2 5" id="KW-0378">Hydrolase</keyword>
<keyword evidence="9" id="KW-1185">Reference proteome</keyword>
<feature type="transmembrane region" description="Helical" evidence="6">
    <location>
        <begin position="7"/>
        <end position="29"/>
    </location>
</feature>
<name>A0A1G7IM83_9SPHI</name>
<dbReference type="EMBL" id="FNAI01000013">
    <property type="protein sequence ID" value="SDF13753.1"/>
    <property type="molecule type" value="Genomic_DNA"/>
</dbReference>
<dbReference type="SUPFAM" id="SSF52540">
    <property type="entry name" value="P-loop containing nucleoside triphosphate hydrolases"/>
    <property type="match status" value="1"/>
</dbReference>
<dbReference type="Proteomes" id="UP000199072">
    <property type="component" value="Unassembled WGS sequence"/>
</dbReference>
<dbReference type="Gene3D" id="3.40.50.300">
    <property type="entry name" value="P-loop containing nucleotide triphosphate hydrolases"/>
    <property type="match status" value="1"/>
</dbReference>
<gene>
    <name evidence="8" type="ORF">SAMN05216464_11383</name>
</gene>
<accession>A0A1G7IM83</accession>